<dbReference type="EMBL" id="CP049989">
    <property type="protein sequence ID" value="QIM51730.1"/>
    <property type="molecule type" value="Genomic_DNA"/>
</dbReference>
<dbReference type="CDD" id="cd00377">
    <property type="entry name" value="ICL_PEPM"/>
    <property type="match status" value="1"/>
</dbReference>
<dbReference type="Gene3D" id="3.20.20.60">
    <property type="entry name" value="Phosphoenolpyruvate-binding domains"/>
    <property type="match status" value="1"/>
</dbReference>
<dbReference type="AlphaFoldDB" id="A0A6G8IFH4"/>
<keyword evidence="2" id="KW-1185">Reference proteome</keyword>
<name>A0A6G8IFH4_9BURK</name>
<dbReference type="Proteomes" id="UP000503162">
    <property type="component" value="Chromosome"/>
</dbReference>
<proteinExistence type="predicted"/>
<keyword evidence="1" id="KW-0670">Pyruvate</keyword>
<dbReference type="InterPro" id="IPR040442">
    <property type="entry name" value="Pyrv_kinase-like_dom_sf"/>
</dbReference>
<dbReference type="PANTHER" id="PTHR42905:SF16">
    <property type="entry name" value="CARBOXYPHOSPHONOENOLPYRUVATE PHOSPHONOMUTASE-LIKE PROTEIN (AFU_ORTHOLOGUE AFUA_5G07230)"/>
    <property type="match status" value="1"/>
</dbReference>
<dbReference type="SUPFAM" id="SSF51621">
    <property type="entry name" value="Phosphoenolpyruvate/pyruvate domain"/>
    <property type="match status" value="1"/>
</dbReference>
<dbReference type="InterPro" id="IPR039556">
    <property type="entry name" value="ICL/PEPM"/>
</dbReference>
<evidence type="ECO:0000313" key="2">
    <source>
        <dbReference type="Proteomes" id="UP000503162"/>
    </source>
</evidence>
<gene>
    <name evidence="1" type="ORF">G9Q37_06020</name>
</gene>
<evidence type="ECO:0000313" key="1">
    <source>
        <dbReference type="EMBL" id="QIM51730.1"/>
    </source>
</evidence>
<dbReference type="PANTHER" id="PTHR42905">
    <property type="entry name" value="PHOSPHOENOLPYRUVATE CARBOXYLASE"/>
    <property type="match status" value="1"/>
</dbReference>
<dbReference type="RefSeq" id="WP_166225976.1">
    <property type="nucleotide sequence ID" value="NZ_CP049989.1"/>
</dbReference>
<accession>A0A6G8IFH4</accession>
<organism evidence="1 2">
    <name type="scientific">Hydrogenophaga crocea</name>
    <dbReference type="NCBI Taxonomy" id="2716225"/>
    <lineage>
        <taxon>Bacteria</taxon>
        <taxon>Pseudomonadati</taxon>
        <taxon>Pseudomonadota</taxon>
        <taxon>Betaproteobacteria</taxon>
        <taxon>Burkholderiales</taxon>
        <taxon>Comamonadaceae</taxon>
        <taxon>Hydrogenophaga</taxon>
    </lineage>
</organism>
<dbReference type="GO" id="GO:0016829">
    <property type="term" value="F:lyase activity"/>
    <property type="evidence" value="ECO:0007669"/>
    <property type="project" value="UniProtKB-KW"/>
</dbReference>
<dbReference type="InterPro" id="IPR015813">
    <property type="entry name" value="Pyrv/PenolPyrv_kinase-like_dom"/>
</dbReference>
<dbReference type="Gene3D" id="6.10.250.2750">
    <property type="match status" value="1"/>
</dbReference>
<keyword evidence="1" id="KW-0456">Lyase</keyword>
<protein>
    <submittedName>
        <fullName evidence="1">Isocitrate lyase/phosphoenolpyruvate mutase family protein</fullName>
    </submittedName>
</protein>
<dbReference type="KEGG" id="hcz:G9Q37_06020"/>
<dbReference type="Pfam" id="PF13714">
    <property type="entry name" value="PEP_mutase"/>
    <property type="match status" value="1"/>
</dbReference>
<reference evidence="1 2" key="1">
    <citation type="submission" date="2020-03" db="EMBL/GenBank/DDBJ databases">
        <title>Hydrogenophaga sp. nov. isolated from cyanobacterial mat.</title>
        <authorList>
            <person name="Thorat V."/>
            <person name="Kirdat K."/>
            <person name="Tiwarekar B."/>
            <person name="Costa E.D."/>
            <person name="Yadav A."/>
        </authorList>
    </citation>
    <scope>NUCLEOTIDE SEQUENCE [LARGE SCALE GENOMIC DNA]</scope>
    <source>
        <strain evidence="1 2">BA0156</strain>
    </source>
</reference>
<sequence>MSSTQQQRAEAFRDLHERKQIFLMPNPWDKGSAVLLEKLGFEALASTSAGFAFSQGMPDGTPSFKQVLNHLRELCACTSLPVSADLEAMFADSPEDVYRHLQQAAACGIVGASIQDSGSEPGAPLLPLSLAVERVHAAVEAKRTLGHPFVLTARAECFTLPDASMDDTLMRLQAYEKAGADVLFAPWIKTEEQVRAVVAAVSKPVSVMLGFAGSTLDVATLKTLGVRRVSTGGSFARTAYSAMMAAASEFRGQGTFHRTQNSLTGKQLNELFSRS</sequence>